<accession>A0A3Q3XGZ2</accession>
<dbReference type="AlphaFoldDB" id="A0A3Q3XGZ2"/>
<reference evidence="7" key="2">
    <citation type="submission" date="2025-09" db="UniProtKB">
        <authorList>
            <consortium name="Ensembl"/>
        </authorList>
    </citation>
    <scope>IDENTIFICATION</scope>
</reference>
<dbReference type="Ensembl" id="ENSMMOT00000025876.1">
    <property type="protein sequence ID" value="ENSMMOP00000025449.1"/>
    <property type="gene ID" value="ENSMMOG00000019318.1"/>
</dbReference>
<dbReference type="GO" id="GO:1903724">
    <property type="term" value="P:positive regulation of centriole elongation"/>
    <property type="evidence" value="ECO:0007669"/>
    <property type="project" value="TreeGrafter"/>
</dbReference>
<name>A0A3Q3XGZ2_MOLML</name>
<dbReference type="OMA" id="CHENKAA"/>
<dbReference type="InterPro" id="IPR033590">
    <property type="entry name" value="PPP1R35"/>
</dbReference>
<feature type="region of interest" description="Disordered" evidence="5">
    <location>
        <begin position="184"/>
        <end position="213"/>
    </location>
</feature>
<keyword evidence="3" id="KW-0206">Cytoskeleton</keyword>
<proteinExistence type="inferred from homology"/>
<dbReference type="Pfam" id="PF15503">
    <property type="entry name" value="PPP1R35_C"/>
    <property type="match status" value="1"/>
</dbReference>
<evidence type="ECO:0000256" key="4">
    <source>
        <dbReference type="ARBA" id="ARBA00029452"/>
    </source>
</evidence>
<dbReference type="GO" id="GO:0005814">
    <property type="term" value="C:centriole"/>
    <property type="evidence" value="ECO:0007669"/>
    <property type="project" value="UniProtKB-SubCell"/>
</dbReference>
<dbReference type="PANTHER" id="PTHR28625:SF1">
    <property type="entry name" value="PROTEIN PHOSPHATASE 1 REGULATORY SUBUNIT 35"/>
    <property type="match status" value="1"/>
</dbReference>
<comment type="similarity">
    <text evidence="4">Belongs to the PPP1R35 family.</text>
</comment>
<evidence type="ECO:0000259" key="6">
    <source>
        <dbReference type="Pfam" id="PF15503"/>
    </source>
</evidence>
<dbReference type="STRING" id="94237.ENSMMOP00000025449"/>
<reference evidence="7" key="1">
    <citation type="submission" date="2025-08" db="UniProtKB">
        <authorList>
            <consortium name="Ensembl"/>
        </authorList>
    </citation>
    <scope>IDENTIFICATION</scope>
</reference>
<dbReference type="GO" id="GO:0019902">
    <property type="term" value="F:phosphatase binding"/>
    <property type="evidence" value="ECO:0007669"/>
    <property type="project" value="InterPro"/>
</dbReference>
<organism evidence="7 8">
    <name type="scientific">Mola mola</name>
    <name type="common">Ocean sunfish</name>
    <name type="synonym">Tetraodon mola</name>
    <dbReference type="NCBI Taxonomy" id="94237"/>
    <lineage>
        <taxon>Eukaryota</taxon>
        <taxon>Metazoa</taxon>
        <taxon>Chordata</taxon>
        <taxon>Craniata</taxon>
        <taxon>Vertebrata</taxon>
        <taxon>Euteleostomi</taxon>
        <taxon>Actinopterygii</taxon>
        <taxon>Neopterygii</taxon>
        <taxon>Teleostei</taxon>
        <taxon>Neoteleostei</taxon>
        <taxon>Acanthomorphata</taxon>
        <taxon>Eupercaria</taxon>
        <taxon>Tetraodontiformes</taxon>
        <taxon>Molidae</taxon>
        <taxon>Mola</taxon>
    </lineage>
</organism>
<keyword evidence="2" id="KW-0963">Cytoplasm</keyword>
<dbReference type="PANTHER" id="PTHR28625">
    <property type="entry name" value="PROTEIN PHOSPHATASE 1 REGULATORY SUBUNIT 35"/>
    <property type="match status" value="1"/>
</dbReference>
<dbReference type="InterPro" id="IPR029135">
    <property type="entry name" value="PPP1R35_C"/>
</dbReference>
<evidence type="ECO:0000313" key="8">
    <source>
        <dbReference type="Proteomes" id="UP000261620"/>
    </source>
</evidence>
<sequence>VDRSSALFVDKNPETLRQDERTRLHEILNAAFCSLEYANRRGETKSYFTKPCRQRLVPPDVTSSQHPGCLERVELNAAVALKTELESMQGLGFNSQKAIQENLRTSGRTKNLINTRVTEVVNVSRSQLLYTSLVGIEAEEDQLFSQALQDRLLLAPPPRCHGKKTTDGPSRLLFINSGLIRQKPLPPEEGPINVKPHPPSYHTQSTFDLYKRL</sequence>
<evidence type="ECO:0000256" key="1">
    <source>
        <dbReference type="ARBA" id="ARBA00004114"/>
    </source>
</evidence>
<evidence type="ECO:0000256" key="5">
    <source>
        <dbReference type="SAM" id="MobiDB-lite"/>
    </source>
</evidence>
<comment type="subcellular location">
    <subcellularLocation>
        <location evidence="1">Cytoplasm</location>
        <location evidence="1">Cytoskeleton</location>
        <location evidence="1">Microtubule organizing center</location>
        <location evidence="1">Centrosome</location>
        <location evidence="1">Centriole</location>
    </subcellularLocation>
</comment>
<evidence type="ECO:0000256" key="3">
    <source>
        <dbReference type="ARBA" id="ARBA00023212"/>
    </source>
</evidence>
<dbReference type="GO" id="GO:0045724">
    <property type="term" value="P:positive regulation of cilium assembly"/>
    <property type="evidence" value="ECO:0007669"/>
    <property type="project" value="TreeGrafter"/>
</dbReference>
<evidence type="ECO:0000256" key="2">
    <source>
        <dbReference type="ARBA" id="ARBA00022490"/>
    </source>
</evidence>
<evidence type="ECO:0000313" key="7">
    <source>
        <dbReference type="Ensembl" id="ENSMMOP00000025449.1"/>
    </source>
</evidence>
<protein>
    <recommendedName>
        <fullName evidence="6">Protein phosphatase 1 regulatory subunit 35 C-terminal domain-containing protein</fullName>
    </recommendedName>
</protein>
<feature type="domain" description="Protein phosphatase 1 regulatory subunit 35 C-terminal" evidence="6">
    <location>
        <begin position="74"/>
        <end position="212"/>
    </location>
</feature>
<keyword evidence="8" id="KW-1185">Reference proteome</keyword>
<dbReference type="Proteomes" id="UP000261620">
    <property type="component" value="Unplaced"/>
</dbReference>